<evidence type="ECO:0000259" key="1">
    <source>
        <dbReference type="PROSITE" id="PS50987"/>
    </source>
</evidence>
<name>A0A0A0D2C5_9PROT</name>
<dbReference type="RefSeq" id="WP_034846416.1">
    <property type="nucleotide sequence ID" value="NZ_JANX01000569.1"/>
</dbReference>
<dbReference type="InterPro" id="IPR036390">
    <property type="entry name" value="WH_DNA-bd_sf"/>
</dbReference>
<organism evidence="2 3">
    <name type="scientific">Inquilinus limosus MP06</name>
    <dbReference type="NCBI Taxonomy" id="1398085"/>
    <lineage>
        <taxon>Bacteria</taxon>
        <taxon>Pseudomonadati</taxon>
        <taxon>Pseudomonadota</taxon>
        <taxon>Alphaproteobacteria</taxon>
        <taxon>Rhodospirillales</taxon>
        <taxon>Rhodospirillaceae</taxon>
        <taxon>Inquilinus</taxon>
    </lineage>
</organism>
<dbReference type="SUPFAM" id="SSF46785">
    <property type="entry name" value="Winged helix' DNA-binding domain"/>
    <property type="match status" value="1"/>
</dbReference>
<dbReference type="InterPro" id="IPR001845">
    <property type="entry name" value="HTH_ArsR_DNA-bd_dom"/>
</dbReference>
<evidence type="ECO:0000313" key="2">
    <source>
        <dbReference type="EMBL" id="KGM31202.1"/>
    </source>
</evidence>
<protein>
    <submittedName>
        <fullName evidence="2">ArsR family transcriptional regulator</fullName>
    </submittedName>
</protein>
<dbReference type="Gene3D" id="1.10.10.10">
    <property type="entry name" value="Winged helix-like DNA-binding domain superfamily/Winged helix DNA-binding domain"/>
    <property type="match status" value="1"/>
</dbReference>
<dbReference type="GO" id="GO:0003700">
    <property type="term" value="F:DNA-binding transcription factor activity"/>
    <property type="evidence" value="ECO:0007669"/>
    <property type="project" value="InterPro"/>
</dbReference>
<dbReference type="Proteomes" id="UP000029995">
    <property type="component" value="Unassembled WGS sequence"/>
</dbReference>
<dbReference type="CDD" id="cd00090">
    <property type="entry name" value="HTH_ARSR"/>
    <property type="match status" value="1"/>
</dbReference>
<evidence type="ECO:0000313" key="3">
    <source>
        <dbReference type="Proteomes" id="UP000029995"/>
    </source>
</evidence>
<feature type="domain" description="HTH arsR-type" evidence="1">
    <location>
        <begin position="1"/>
        <end position="92"/>
    </location>
</feature>
<reference evidence="2 3" key="1">
    <citation type="submission" date="2014-01" db="EMBL/GenBank/DDBJ databases">
        <title>Genome sequence determination for a cystic fibrosis isolate, Inquilinus limosus.</title>
        <authorList>
            <person name="Pino M."/>
            <person name="Di Conza J."/>
            <person name="Gutkind G."/>
        </authorList>
    </citation>
    <scope>NUCLEOTIDE SEQUENCE [LARGE SCALE GENOMIC DNA]</scope>
    <source>
        <strain evidence="2 3">MP06</strain>
    </source>
</reference>
<proteinExistence type="predicted"/>
<dbReference type="PANTHER" id="PTHR38600:SF2">
    <property type="entry name" value="SLL0088 PROTEIN"/>
    <property type="match status" value="1"/>
</dbReference>
<dbReference type="NCBIfam" id="NF033788">
    <property type="entry name" value="HTH_metalloreg"/>
    <property type="match status" value="1"/>
</dbReference>
<dbReference type="EMBL" id="JANX01000569">
    <property type="protein sequence ID" value="KGM31202.1"/>
    <property type="molecule type" value="Genomic_DNA"/>
</dbReference>
<dbReference type="InterPro" id="IPR011991">
    <property type="entry name" value="ArsR-like_HTH"/>
</dbReference>
<dbReference type="Pfam" id="PF12840">
    <property type="entry name" value="HTH_20"/>
    <property type="match status" value="1"/>
</dbReference>
<gene>
    <name evidence="2" type="ORF">P409_28560</name>
</gene>
<sequence>MQPQALDRIFIALSDPNRRGMAERLSRGPATVKQLAEPAGMRLPSAVKHLKVLEDSGIVVSRKAGRARTYSLRPAALTVIADWVRDREAALNAAFDRLEALMHEIPEETP</sequence>
<dbReference type="SMART" id="SM00418">
    <property type="entry name" value="HTH_ARSR"/>
    <property type="match status" value="1"/>
</dbReference>
<accession>A0A0A0D2C5</accession>
<comment type="caution">
    <text evidence="2">The sequence shown here is derived from an EMBL/GenBank/DDBJ whole genome shotgun (WGS) entry which is preliminary data.</text>
</comment>
<dbReference type="InterPro" id="IPR036388">
    <property type="entry name" value="WH-like_DNA-bd_sf"/>
</dbReference>
<dbReference type="PANTHER" id="PTHR38600">
    <property type="entry name" value="TRANSCRIPTIONAL REGULATORY PROTEIN"/>
    <property type="match status" value="1"/>
</dbReference>
<dbReference type="AlphaFoldDB" id="A0A0A0D2C5"/>
<dbReference type="PROSITE" id="PS50987">
    <property type="entry name" value="HTH_ARSR_2"/>
    <property type="match status" value="1"/>
</dbReference>